<proteinExistence type="predicted"/>
<reference evidence="1" key="1">
    <citation type="submission" date="2019-08" db="EMBL/GenBank/DDBJ databases">
        <authorList>
            <person name="Kucharzyk K."/>
            <person name="Murdoch R.W."/>
            <person name="Higgins S."/>
            <person name="Loffler F."/>
        </authorList>
    </citation>
    <scope>NUCLEOTIDE SEQUENCE</scope>
</reference>
<name>A0A644XM59_9ZZZZ</name>
<gene>
    <name evidence="1" type="ORF">SDC9_63577</name>
</gene>
<dbReference type="EMBL" id="VSSQ01002750">
    <property type="protein sequence ID" value="MPM17189.1"/>
    <property type="molecule type" value="Genomic_DNA"/>
</dbReference>
<dbReference type="AlphaFoldDB" id="A0A644XM59"/>
<protein>
    <submittedName>
        <fullName evidence="1">Uncharacterized protein</fullName>
    </submittedName>
</protein>
<sequence length="317" mass="34439">MNRQSSDEFGDESELDQVIRHQPAVESMQILLGGIHDGRPKAHGVAGDAFLNHLVQTNERSATDEQNVAGVDLEHLLVGMLPPSLGRYGCIGTLDDLQQSLLYTLTADVAGDGGVFPLLGDLVDLIDEDDAVLCSLYVVIGVLNQFEQDILHILTHISSLGKGGGIGDGKGNLQLLCQGGGKQRLSGSGRSDHENVGLIQFHTLFRNLFLELHPLVVVVHCHGKDTFCVILANDIFIHVLLQLLWSRNAVGKPNNLFLEGWIAGKHIIADLDALITDGNTRSVDQPLHFFLAFAAERTDFRVSCHQLLLLITASTIP</sequence>
<organism evidence="1">
    <name type="scientific">bioreactor metagenome</name>
    <dbReference type="NCBI Taxonomy" id="1076179"/>
    <lineage>
        <taxon>unclassified sequences</taxon>
        <taxon>metagenomes</taxon>
        <taxon>ecological metagenomes</taxon>
    </lineage>
</organism>
<comment type="caution">
    <text evidence="1">The sequence shown here is derived from an EMBL/GenBank/DDBJ whole genome shotgun (WGS) entry which is preliminary data.</text>
</comment>
<accession>A0A644XM59</accession>
<evidence type="ECO:0000313" key="1">
    <source>
        <dbReference type="EMBL" id="MPM17189.1"/>
    </source>
</evidence>